<evidence type="ECO:0000313" key="2">
    <source>
        <dbReference type="EMBL" id="BAI65804.1"/>
    </source>
</evidence>
<dbReference type="AlphaFoldDB" id="D2NQ86"/>
<dbReference type="Proteomes" id="UP000001883">
    <property type="component" value="Chromosome"/>
</dbReference>
<reference evidence="2 3" key="2">
    <citation type="journal article" date="2010" name="J Osaka Dent Univ">
        <title>Isolation and identification of Rothia mucilaginosa from persistent apical periodontitis lesions.</title>
        <authorList>
            <person name="Yamane K."/>
            <person name="Yoshida M."/>
            <person name="Fujihira T."/>
            <person name="Baba T."/>
            <person name="Tsuji N."/>
            <person name="Hayashi H."/>
            <person name="Sugimori C."/>
            <person name="Yamanaka T."/>
            <person name="Mashimo C."/>
            <person name="Nambu T."/>
            <person name="Kawai H."/>
            <person name="Fukushima H."/>
        </authorList>
    </citation>
    <scope>NUCLEOTIDE SEQUENCE [LARGE SCALE GENOMIC DNA]</scope>
    <source>
        <strain evidence="2 3">DY-18</strain>
    </source>
</reference>
<protein>
    <submittedName>
        <fullName evidence="2">Zn-dependent hydrolase including glyoxylase</fullName>
    </submittedName>
</protein>
<organism evidence="2 3">
    <name type="scientific">Rothia mucilaginosa (strain DY-18)</name>
    <name type="common">Stomatococcus mucilaginosus</name>
    <dbReference type="NCBI Taxonomy" id="680646"/>
    <lineage>
        <taxon>Bacteria</taxon>
        <taxon>Bacillati</taxon>
        <taxon>Actinomycetota</taxon>
        <taxon>Actinomycetes</taxon>
        <taxon>Micrococcales</taxon>
        <taxon>Micrococcaceae</taxon>
        <taxon>Rothia</taxon>
    </lineage>
</organism>
<evidence type="ECO:0000256" key="1">
    <source>
        <dbReference type="SAM" id="MobiDB-lite"/>
    </source>
</evidence>
<feature type="region of interest" description="Disordered" evidence="1">
    <location>
        <begin position="1"/>
        <end position="32"/>
    </location>
</feature>
<dbReference type="EMBL" id="AP011540">
    <property type="protein sequence ID" value="BAI65804.1"/>
    <property type="molecule type" value="Genomic_DNA"/>
</dbReference>
<keyword evidence="3" id="KW-1185">Reference proteome</keyword>
<name>D2NQ86_ROTMD</name>
<reference evidence="3" key="1">
    <citation type="submission" date="2009-07" db="EMBL/GenBank/DDBJ databases">
        <title>Complete genome sequence of Rothia mucilaginosa DJ.</title>
        <authorList>
            <person name="Yamane K."/>
            <person name="Nambu T."/>
            <person name="Mashimo C."/>
            <person name="Sugimori C."/>
            <person name="Yamanaka T."/>
            <person name="Leung K."/>
            <person name="Fukushima H."/>
        </authorList>
    </citation>
    <scope>NUCLEOTIDE SEQUENCE [LARGE SCALE GENOMIC DNA]</scope>
    <source>
        <strain evidence="3">DY-18</strain>
    </source>
</reference>
<keyword evidence="2" id="KW-0378">Hydrolase</keyword>
<dbReference type="GO" id="GO:0016787">
    <property type="term" value="F:hydrolase activity"/>
    <property type="evidence" value="ECO:0007669"/>
    <property type="project" value="UniProtKB-KW"/>
</dbReference>
<dbReference type="KEGG" id="rmu:RMDY18_19720"/>
<gene>
    <name evidence="2" type="ordered locus">RMDY18_19720</name>
</gene>
<reference evidence="2 3" key="3">
    <citation type="journal article" date="2010" name="Sequencing">
        <title>Complete Genome Sequence of Rothia mucilaginosa DY-18: A Clinical Isolate with Dense Meshwork-Like Structures from a Persistent Apical Periodontitis Lesion.</title>
        <authorList>
            <person name="Yamane K."/>
            <person name="Nambu T."/>
            <person name="Yamanaka T."/>
            <person name="Mashimo C."/>
            <person name="Sugimori C."/>
            <person name="Leung K.-P."/>
            <person name="Fukushima H."/>
        </authorList>
    </citation>
    <scope>NUCLEOTIDE SEQUENCE [LARGE SCALE GENOMIC DNA]</scope>
    <source>
        <strain evidence="2 3">DY-18</strain>
    </source>
</reference>
<evidence type="ECO:0000313" key="3">
    <source>
        <dbReference type="Proteomes" id="UP000001883"/>
    </source>
</evidence>
<proteinExistence type="predicted"/>
<sequence>MHRSGHSYGYNKRGAPHEEGHPVRHSTPQHQSTSVEYLKIYLRSSNDVQDNVSNNVSVQADSHLVLTGALDSGTQVDGALVNGANASSLNSLSNSLSLDGTEQAAVSASLVCNDNRLSSQGRSNCLSLFQRSLGTSRTSGADGLNLLLATLGPGHGEAAGQQVVTCVTVLNGDNIASCTEAGNFLSQNDLSHVTVSPSL</sequence>
<dbReference type="HOGENOM" id="CLU_1371332_0_0_11"/>
<accession>D2NQ86</accession>